<sequence length="151" mass="17027">MEIKASAKYLRISPRKLRLLTKELHGLSAQKALEKLAFYPQRGNDLLIKVVKQAIANAATNFKQSKEGLIIKKIEVGDGPSFKRIDKSHGARFNRGTIKRKTAHLYLILESKETGIKTEKQIKKSVNKEPKTAKEVRPPSPRLRRANGTKS</sequence>
<keyword evidence="3 4" id="KW-0687">Ribonucleoprotein</keyword>
<organism evidence="8 9">
    <name type="scientific">Candidatus Shapirobacteria bacterium CG09_land_8_20_14_0_10_39_12</name>
    <dbReference type="NCBI Taxonomy" id="1974885"/>
    <lineage>
        <taxon>Bacteria</taxon>
        <taxon>Candidatus Shapironibacteriota</taxon>
    </lineage>
</organism>
<dbReference type="Gene3D" id="3.90.470.10">
    <property type="entry name" value="Ribosomal protein L22/L17"/>
    <property type="match status" value="1"/>
</dbReference>
<dbReference type="SUPFAM" id="SSF54843">
    <property type="entry name" value="Ribosomal protein L22"/>
    <property type="match status" value="1"/>
</dbReference>
<keyword evidence="5" id="KW-0699">rRNA-binding</keyword>
<comment type="subunit">
    <text evidence="5">Part of the 50S ribosomal subunit.</text>
</comment>
<dbReference type="GO" id="GO:0003735">
    <property type="term" value="F:structural constituent of ribosome"/>
    <property type="evidence" value="ECO:0007669"/>
    <property type="project" value="InterPro"/>
</dbReference>
<evidence type="ECO:0000313" key="9">
    <source>
        <dbReference type="Proteomes" id="UP000230775"/>
    </source>
</evidence>
<dbReference type="InterPro" id="IPR047867">
    <property type="entry name" value="Ribosomal_uL22_bac/org-type"/>
</dbReference>
<evidence type="ECO:0000256" key="2">
    <source>
        <dbReference type="ARBA" id="ARBA00022980"/>
    </source>
</evidence>
<dbReference type="GO" id="GO:0015934">
    <property type="term" value="C:large ribosomal subunit"/>
    <property type="evidence" value="ECO:0007669"/>
    <property type="project" value="InterPro"/>
</dbReference>
<keyword evidence="2 4" id="KW-0689">Ribosomal protein</keyword>
<proteinExistence type="inferred from homology"/>
<evidence type="ECO:0000256" key="3">
    <source>
        <dbReference type="ARBA" id="ARBA00023274"/>
    </source>
</evidence>
<comment type="similarity">
    <text evidence="1 4">Belongs to the universal ribosomal protein uL22 family.</text>
</comment>
<name>A0A2H0WP70_9BACT</name>
<dbReference type="GO" id="GO:0006412">
    <property type="term" value="P:translation"/>
    <property type="evidence" value="ECO:0007669"/>
    <property type="project" value="InterPro"/>
</dbReference>
<evidence type="ECO:0000256" key="6">
    <source>
        <dbReference type="RuleBase" id="RU004008"/>
    </source>
</evidence>
<feature type="region of interest" description="Disordered" evidence="7">
    <location>
        <begin position="120"/>
        <end position="151"/>
    </location>
</feature>
<dbReference type="AlphaFoldDB" id="A0A2H0WP70"/>
<comment type="caution">
    <text evidence="8">The sequence shown here is derived from an EMBL/GenBank/DDBJ whole genome shotgun (WGS) entry which is preliminary data.</text>
</comment>
<evidence type="ECO:0000256" key="7">
    <source>
        <dbReference type="SAM" id="MobiDB-lite"/>
    </source>
</evidence>
<comment type="function">
    <text evidence="6">This protein binds specifically to 23S rRNA; its binding is stimulated by other ribosomal proteins, e.g., L4, L17, and L20. It is important during the early stages of 50S assembly. It makes multiple contacts with different domains of the 23S rRNA in the assembled 50S subunit and ribosome.</text>
</comment>
<feature type="compositionally biased region" description="Basic residues" evidence="7">
    <location>
        <begin position="142"/>
        <end position="151"/>
    </location>
</feature>
<evidence type="ECO:0000256" key="4">
    <source>
        <dbReference type="RuleBase" id="RU004005"/>
    </source>
</evidence>
<dbReference type="InterPro" id="IPR001063">
    <property type="entry name" value="Ribosomal_uL22"/>
</dbReference>
<gene>
    <name evidence="8" type="ORF">COT64_02630</name>
</gene>
<dbReference type="Proteomes" id="UP000230775">
    <property type="component" value="Unassembled WGS sequence"/>
</dbReference>
<evidence type="ECO:0000313" key="8">
    <source>
        <dbReference type="EMBL" id="PIS14446.1"/>
    </source>
</evidence>
<dbReference type="GO" id="GO:0019843">
    <property type="term" value="F:rRNA binding"/>
    <property type="evidence" value="ECO:0007669"/>
    <property type="project" value="UniProtKB-KW"/>
</dbReference>
<reference evidence="9" key="1">
    <citation type="submission" date="2017-09" db="EMBL/GenBank/DDBJ databases">
        <title>Depth-based differentiation of microbial function through sediment-hosted aquifers and enrichment of novel symbionts in the deep terrestrial subsurface.</title>
        <authorList>
            <person name="Probst A.J."/>
            <person name="Ladd B."/>
            <person name="Jarett J.K."/>
            <person name="Geller-Mcgrath D.E."/>
            <person name="Sieber C.M.K."/>
            <person name="Emerson J.B."/>
            <person name="Anantharaman K."/>
            <person name="Thomas B.C."/>
            <person name="Malmstrom R."/>
            <person name="Stieglmeier M."/>
            <person name="Klingl A."/>
            <person name="Woyke T."/>
            <person name="Ryan C.M."/>
            <person name="Banfield J.F."/>
        </authorList>
    </citation>
    <scope>NUCLEOTIDE SEQUENCE [LARGE SCALE GENOMIC DNA]</scope>
</reference>
<evidence type="ECO:0000256" key="1">
    <source>
        <dbReference type="ARBA" id="ARBA00009451"/>
    </source>
</evidence>
<feature type="compositionally biased region" description="Basic and acidic residues" evidence="7">
    <location>
        <begin position="120"/>
        <end position="137"/>
    </location>
</feature>
<keyword evidence="5" id="KW-0694">RNA-binding</keyword>
<protein>
    <recommendedName>
        <fullName evidence="6">50S ribosomal protein L22</fullName>
    </recommendedName>
</protein>
<dbReference type="InterPro" id="IPR036394">
    <property type="entry name" value="Ribosomal_uL22_sf"/>
</dbReference>
<dbReference type="PANTHER" id="PTHR13501:SF8">
    <property type="entry name" value="LARGE RIBOSOMAL SUBUNIT PROTEIN UL22M"/>
    <property type="match status" value="1"/>
</dbReference>
<accession>A0A2H0WP70</accession>
<dbReference type="EMBL" id="PEZI01000055">
    <property type="protein sequence ID" value="PIS14446.1"/>
    <property type="molecule type" value="Genomic_DNA"/>
</dbReference>
<dbReference type="Pfam" id="PF00237">
    <property type="entry name" value="Ribosomal_L22"/>
    <property type="match status" value="1"/>
</dbReference>
<dbReference type="PANTHER" id="PTHR13501">
    <property type="entry name" value="CHLOROPLAST 50S RIBOSOMAL PROTEIN L22-RELATED"/>
    <property type="match status" value="1"/>
</dbReference>
<evidence type="ECO:0000256" key="5">
    <source>
        <dbReference type="RuleBase" id="RU004006"/>
    </source>
</evidence>